<dbReference type="SMART" id="SM01234">
    <property type="entry name" value="Haemolytic"/>
    <property type="match status" value="1"/>
</dbReference>
<protein>
    <submittedName>
        <fullName evidence="1">Protein YidD</fullName>
    </submittedName>
</protein>
<dbReference type="InterPro" id="IPR002696">
    <property type="entry name" value="Membr_insert_effic_factor_YidD"/>
</dbReference>
<sequence>MCSEPTADRDVGIAARIMVKLVRGYQLTFSAVFGRSCRHLPSCSSYTTQAILRFGAWRGFWLGLARIMRCNPWGSEGYDAVPENLPDHGWRFWRYGVWRI</sequence>
<accession>A0A3B0SJB9</accession>
<dbReference type="HAMAP" id="MF_00386">
    <property type="entry name" value="UPF0161_YidD"/>
    <property type="match status" value="1"/>
</dbReference>
<dbReference type="AlphaFoldDB" id="A0A3B0SJB9"/>
<organism evidence="1">
    <name type="scientific">hydrothermal vent metagenome</name>
    <dbReference type="NCBI Taxonomy" id="652676"/>
    <lineage>
        <taxon>unclassified sequences</taxon>
        <taxon>metagenomes</taxon>
        <taxon>ecological metagenomes</taxon>
    </lineage>
</organism>
<gene>
    <name evidence="1" type="ORF">MNBD_ALPHA08-106</name>
</gene>
<dbReference type="Pfam" id="PF01809">
    <property type="entry name" value="YidD"/>
    <property type="match status" value="1"/>
</dbReference>
<dbReference type="NCBIfam" id="TIGR00278">
    <property type="entry name" value="membrane protein insertion efficiency factor YidD"/>
    <property type="match status" value="1"/>
</dbReference>
<name>A0A3B0SJB9_9ZZZZ</name>
<dbReference type="PANTHER" id="PTHR33383:SF1">
    <property type="entry name" value="MEMBRANE PROTEIN INSERTION EFFICIENCY FACTOR-RELATED"/>
    <property type="match status" value="1"/>
</dbReference>
<dbReference type="PANTHER" id="PTHR33383">
    <property type="entry name" value="MEMBRANE PROTEIN INSERTION EFFICIENCY FACTOR-RELATED"/>
    <property type="match status" value="1"/>
</dbReference>
<dbReference type="EMBL" id="UOEC01000124">
    <property type="protein sequence ID" value="VAV95005.1"/>
    <property type="molecule type" value="Genomic_DNA"/>
</dbReference>
<reference evidence="1" key="1">
    <citation type="submission" date="2018-06" db="EMBL/GenBank/DDBJ databases">
        <authorList>
            <person name="Zhirakovskaya E."/>
        </authorList>
    </citation>
    <scope>NUCLEOTIDE SEQUENCE</scope>
</reference>
<evidence type="ECO:0000313" key="1">
    <source>
        <dbReference type="EMBL" id="VAV95005.1"/>
    </source>
</evidence>
<proteinExistence type="inferred from homology"/>